<feature type="compositionally biased region" description="Acidic residues" evidence="1">
    <location>
        <begin position="69"/>
        <end position="91"/>
    </location>
</feature>
<accession>A0AAE2CJ45</accession>
<evidence type="ECO:0000256" key="1">
    <source>
        <dbReference type="SAM" id="MobiDB-lite"/>
    </source>
</evidence>
<feature type="compositionally biased region" description="Basic and acidic residues" evidence="1">
    <location>
        <begin position="92"/>
        <end position="105"/>
    </location>
</feature>
<organism evidence="2 3">
    <name type="scientific">Sesamum alatum</name>
    <dbReference type="NCBI Taxonomy" id="300844"/>
    <lineage>
        <taxon>Eukaryota</taxon>
        <taxon>Viridiplantae</taxon>
        <taxon>Streptophyta</taxon>
        <taxon>Embryophyta</taxon>
        <taxon>Tracheophyta</taxon>
        <taxon>Spermatophyta</taxon>
        <taxon>Magnoliopsida</taxon>
        <taxon>eudicotyledons</taxon>
        <taxon>Gunneridae</taxon>
        <taxon>Pentapetalae</taxon>
        <taxon>asterids</taxon>
        <taxon>lamiids</taxon>
        <taxon>Lamiales</taxon>
        <taxon>Pedaliaceae</taxon>
        <taxon>Sesamum</taxon>
    </lineage>
</organism>
<name>A0AAE2CJ45_9LAMI</name>
<evidence type="ECO:0000313" key="3">
    <source>
        <dbReference type="Proteomes" id="UP001293254"/>
    </source>
</evidence>
<keyword evidence="3" id="KW-1185">Reference proteome</keyword>
<dbReference type="AlphaFoldDB" id="A0AAE2CJ45"/>
<reference evidence="2" key="1">
    <citation type="submission" date="2020-06" db="EMBL/GenBank/DDBJ databases">
        <authorList>
            <person name="Li T."/>
            <person name="Hu X."/>
            <person name="Zhang T."/>
            <person name="Song X."/>
            <person name="Zhang H."/>
            <person name="Dai N."/>
            <person name="Sheng W."/>
            <person name="Hou X."/>
            <person name="Wei L."/>
        </authorList>
    </citation>
    <scope>NUCLEOTIDE SEQUENCE</scope>
    <source>
        <strain evidence="2">3651</strain>
        <tissue evidence="2">Leaf</tissue>
    </source>
</reference>
<reference evidence="2" key="2">
    <citation type="journal article" date="2024" name="Plant">
        <title>Genomic evolution and insights into agronomic trait innovations of Sesamum species.</title>
        <authorList>
            <person name="Miao H."/>
            <person name="Wang L."/>
            <person name="Qu L."/>
            <person name="Liu H."/>
            <person name="Sun Y."/>
            <person name="Le M."/>
            <person name="Wang Q."/>
            <person name="Wei S."/>
            <person name="Zheng Y."/>
            <person name="Lin W."/>
            <person name="Duan Y."/>
            <person name="Cao H."/>
            <person name="Xiong S."/>
            <person name="Wang X."/>
            <person name="Wei L."/>
            <person name="Li C."/>
            <person name="Ma Q."/>
            <person name="Ju M."/>
            <person name="Zhao R."/>
            <person name="Li G."/>
            <person name="Mu C."/>
            <person name="Tian Q."/>
            <person name="Mei H."/>
            <person name="Zhang T."/>
            <person name="Gao T."/>
            <person name="Zhang H."/>
        </authorList>
    </citation>
    <scope>NUCLEOTIDE SEQUENCE</scope>
    <source>
        <strain evidence="2">3651</strain>
    </source>
</reference>
<comment type="caution">
    <text evidence="2">The sequence shown here is derived from an EMBL/GenBank/DDBJ whole genome shotgun (WGS) entry which is preliminary data.</text>
</comment>
<protein>
    <submittedName>
        <fullName evidence="2">Uncharacterized protein</fullName>
    </submittedName>
</protein>
<dbReference type="Proteomes" id="UP001293254">
    <property type="component" value="Unassembled WGS sequence"/>
</dbReference>
<sequence>MELAIREAEEVRRSWFLVRIRCGRRRGRPIPSDVLLYLFKKHIHQTPHFDHKERYSNRRKSNQSKVNEVEYENSSDDENGFEDEVGEDEGFDWEKEMKSEIGEES</sequence>
<feature type="region of interest" description="Disordered" evidence="1">
    <location>
        <begin position="48"/>
        <end position="105"/>
    </location>
</feature>
<proteinExistence type="predicted"/>
<gene>
    <name evidence="2" type="ORF">Salat_1970300</name>
</gene>
<dbReference type="EMBL" id="JACGWO010000007">
    <property type="protein sequence ID" value="KAK4423874.1"/>
    <property type="molecule type" value="Genomic_DNA"/>
</dbReference>
<evidence type="ECO:0000313" key="2">
    <source>
        <dbReference type="EMBL" id="KAK4423874.1"/>
    </source>
</evidence>